<sequence>MHSNILLLLGLCVAASILHATDGRTTPGMAPHRQLGSYKDYGRHNHKHDHKKHHRHDKDHSHYRRRLEDKDDKAKATESSDYSYGKEDYAR</sequence>
<evidence type="ECO:0000313" key="3">
    <source>
        <dbReference type="EMBL" id="KAG2940051.1"/>
    </source>
</evidence>
<feature type="signal peptide" evidence="2">
    <location>
        <begin position="1"/>
        <end position="23"/>
    </location>
</feature>
<feature type="compositionally biased region" description="Basic and acidic residues" evidence="1">
    <location>
        <begin position="66"/>
        <end position="91"/>
    </location>
</feature>
<proteinExistence type="predicted"/>
<dbReference type="PANTHER" id="PTHR35796">
    <property type="entry name" value="HYPOTHETICAL CYTOSOLIC PROTEIN"/>
    <property type="match status" value="1"/>
</dbReference>
<protein>
    <recommendedName>
        <fullName evidence="5">RxLR effector protein</fullName>
    </recommendedName>
</protein>
<accession>A0A8T1DK26</accession>
<dbReference type="VEuPathDB" id="FungiDB:PC110_g8597"/>
<gene>
    <name evidence="3" type="ORF">PC117_g10711</name>
</gene>
<dbReference type="Proteomes" id="UP000736787">
    <property type="component" value="Unassembled WGS sequence"/>
</dbReference>
<dbReference type="EMBL" id="RCMK01000264">
    <property type="protein sequence ID" value="KAG2940051.1"/>
    <property type="molecule type" value="Genomic_DNA"/>
</dbReference>
<keyword evidence="2" id="KW-0732">Signal</keyword>
<reference evidence="3" key="1">
    <citation type="submission" date="2018-10" db="EMBL/GenBank/DDBJ databases">
        <title>Effector identification in a new, highly contiguous assembly of the strawberry crown rot pathogen Phytophthora cactorum.</title>
        <authorList>
            <person name="Armitage A.D."/>
            <person name="Nellist C.F."/>
            <person name="Bates H."/>
            <person name="Vickerstaff R.J."/>
            <person name="Harrison R.J."/>
        </authorList>
    </citation>
    <scope>NUCLEOTIDE SEQUENCE</scope>
    <source>
        <strain evidence="3">4040</strain>
    </source>
</reference>
<evidence type="ECO:0000256" key="2">
    <source>
        <dbReference type="SAM" id="SignalP"/>
    </source>
</evidence>
<evidence type="ECO:0000313" key="4">
    <source>
        <dbReference type="Proteomes" id="UP000736787"/>
    </source>
</evidence>
<name>A0A8T1DK26_9STRA</name>
<organism evidence="3 4">
    <name type="scientific">Phytophthora cactorum</name>
    <dbReference type="NCBI Taxonomy" id="29920"/>
    <lineage>
        <taxon>Eukaryota</taxon>
        <taxon>Sar</taxon>
        <taxon>Stramenopiles</taxon>
        <taxon>Oomycota</taxon>
        <taxon>Peronosporomycetes</taxon>
        <taxon>Peronosporales</taxon>
        <taxon>Peronosporaceae</taxon>
        <taxon>Phytophthora</taxon>
    </lineage>
</organism>
<evidence type="ECO:0000256" key="1">
    <source>
        <dbReference type="SAM" id="MobiDB-lite"/>
    </source>
</evidence>
<evidence type="ECO:0008006" key="5">
    <source>
        <dbReference type="Google" id="ProtNLM"/>
    </source>
</evidence>
<dbReference type="PANTHER" id="PTHR35796:SF3">
    <property type="entry name" value="BHLH DOMAIN-CONTAINING PROTEIN"/>
    <property type="match status" value="1"/>
</dbReference>
<comment type="caution">
    <text evidence="3">The sequence shown here is derived from an EMBL/GenBank/DDBJ whole genome shotgun (WGS) entry which is preliminary data.</text>
</comment>
<dbReference type="AlphaFoldDB" id="A0A8T1DK26"/>
<feature type="region of interest" description="Disordered" evidence="1">
    <location>
        <begin position="22"/>
        <end position="91"/>
    </location>
</feature>
<feature type="compositionally biased region" description="Basic residues" evidence="1">
    <location>
        <begin position="44"/>
        <end position="65"/>
    </location>
</feature>
<feature type="chain" id="PRO_5035748413" description="RxLR effector protein" evidence="2">
    <location>
        <begin position="24"/>
        <end position="91"/>
    </location>
</feature>